<comment type="caution">
    <text evidence="3">The sequence shown here is derived from an EMBL/GenBank/DDBJ whole genome shotgun (WGS) entry which is preliminary data.</text>
</comment>
<dbReference type="GO" id="GO:0033388">
    <property type="term" value="P:putrescine biosynthetic process from arginine"/>
    <property type="evidence" value="ECO:0007669"/>
    <property type="project" value="TreeGrafter"/>
</dbReference>
<dbReference type="GO" id="GO:0050126">
    <property type="term" value="F:N-carbamoylputrescine amidase activity"/>
    <property type="evidence" value="ECO:0007669"/>
    <property type="project" value="TreeGrafter"/>
</dbReference>
<keyword evidence="4" id="KW-1185">Reference proteome</keyword>
<dbReference type="EMBL" id="BMYQ01000015">
    <property type="protein sequence ID" value="GGW43323.1"/>
    <property type="molecule type" value="Genomic_DNA"/>
</dbReference>
<dbReference type="AlphaFoldDB" id="A0A918J2E6"/>
<dbReference type="InterPro" id="IPR044083">
    <property type="entry name" value="RamA-like"/>
</dbReference>
<evidence type="ECO:0000313" key="4">
    <source>
        <dbReference type="Proteomes" id="UP000628984"/>
    </source>
</evidence>
<name>A0A918J2E6_9RHOB</name>
<evidence type="ECO:0000256" key="1">
    <source>
        <dbReference type="ARBA" id="ARBA00022801"/>
    </source>
</evidence>
<dbReference type="PROSITE" id="PS50263">
    <property type="entry name" value="CN_HYDROLASE"/>
    <property type="match status" value="1"/>
</dbReference>
<dbReference type="InterPro" id="IPR036526">
    <property type="entry name" value="C-N_Hydrolase_sf"/>
</dbReference>
<dbReference type="RefSeq" id="WP_189635135.1">
    <property type="nucleotide sequence ID" value="NZ_BMYQ01000015.1"/>
</dbReference>
<dbReference type="Pfam" id="PF00795">
    <property type="entry name" value="CN_hydrolase"/>
    <property type="match status" value="1"/>
</dbReference>
<dbReference type="PANTHER" id="PTHR43674">
    <property type="entry name" value="NITRILASE C965.09-RELATED"/>
    <property type="match status" value="1"/>
</dbReference>
<gene>
    <name evidence="3" type="ORF">GCM10011452_34630</name>
</gene>
<dbReference type="PANTHER" id="PTHR43674:SF2">
    <property type="entry name" value="BETA-UREIDOPROPIONASE"/>
    <property type="match status" value="1"/>
</dbReference>
<accession>A0A918J2E6</accession>
<dbReference type="InterPro" id="IPR050345">
    <property type="entry name" value="Aliph_Amidase/BUP"/>
</dbReference>
<organism evidence="3 4">
    <name type="scientific">Gemmobacter lanyuensis</name>
    <dbReference type="NCBI Taxonomy" id="1054497"/>
    <lineage>
        <taxon>Bacteria</taxon>
        <taxon>Pseudomonadati</taxon>
        <taxon>Pseudomonadota</taxon>
        <taxon>Alphaproteobacteria</taxon>
        <taxon>Rhodobacterales</taxon>
        <taxon>Paracoccaceae</taxon>
        <taxon>Gemmobacter</taxon>
    </lineage>
</organism>
<dbReference type="Proteomes" id="UP000628984">
    <property type="component" value="Unassembled WGS sequence"/>
</dbReference>
<sequence length="255" mass="27031">MPFSIALWQGIARTDDVATALADLRAGVTAAAAMGARFLVAPELFLPGYNSARITELAQPRGGDWHQALAALCRAAGCGLVLGYAERAGDTVYNSAVAFDAAGQEVAHYRKTQLFGPREKAIFAPGDSLCIFEAEGRRAAILICYDVEFAPLLRELALQGVQLLLVPTANPEPNIHVSRLVVPAHAINHGLTICYANYAGREGDLAYCGGSTIVAPDGAILAFSGPAPALLIADLSYQPDPALLQTQLADYRRVR</sequence>
<dbReference type="SUPFAM" id="SSF56317">
    <property type="entry name" value="Carbon-nitrogen hydrolase"/>
    <property type="match status" value="1"/>
</dbReference>
<dbReference type="CDD" id="cd07576">
    <property type="entry name" value="R-amidase_like"/>
    <property type="match status" value="1"/>
</dbReference>
<proteinExistence type="predicted"/>
<dbReference type="InterPro" id="IPR003010">
    <property type="entry name" value="C-N_Hydrolase"/>
</dbReference>
<keyword evidence="1 3" id="KW-0378">Hydrolase</keyword>
<evidence type="ECO:0000313" key="3">
    <source>
        <dbReference type="EMBL" id="GGW43323.1"/>
    </source>
</evidence>
<dbReference type="Gene3D" id="3.60.110.10">
    <property type="entry name" value="Carbon-nitrogen hydrolase"/>
    <property type="match status" value="1"/>
</dbReference>
<evidence type="ECO:0000259" key="2">
    <source>
        <dbReference type="PROSITE" id="PS50263"/>
    </source>
</evidence>
<reference evidence="3" key="2">
    <citation type="submission" date="2020-09" db="EMBL/GenBank/DDBJ databases">
        <authorList>
            <person name="Sun Q."/>
            <person name="Kim S."/>
        </authorList>
    </citation>
    <scope>NUCLEOTIDE SEQUENCE</scope>
    <source>
        <strain evidence="3">KCTC 23714</strain>
    </source>
</reference>
<reference evidence="3" key="1">
    <citation type="journal article" date="2014" name="Int. J. Syst. Evol. Microbiol.">
        <title>Complete genome sequence of Corynebacterium casei LMG S-19264T (=DSM 44701T), isolated from a smear-ripened cheese.</title>
        <authorList>
            <consortium name="US DOE Joint Genome Institute (JGI-PGF)"/>
            <person name="Walter F."/>
            <person name="Albersmeier A."/>
            <person name="Kalinowski J."/>
            <person name="Ruckert C."/>
        </authorList>
    </citation>
    <scope>NUCLEOTIDE SEQUENCE</scope>
    <source>
        <strain evidence="3">KCTC 23714</strain>
    </source>
</reference>
<feature type="domain" description="CN hydrolase" evidence="2">
    <location>
        <begin position="3"/>
        <end position="237"/>
    </location>
</feature>
<protein>
    <submittedName>
        <fullName evidence="3">Hypothetical carbon-nitrogen hydrolase family protein</fullName>
    </submittedName>
</protein>